<keyword evidence="7" id="KW-1185">Reference proteome</keyword>
<dbReference type="PRINTS" id="PR00719">
    <property type="entry name" value="LMWPTPASE"/>
</dbReference>
<feature type="active site" evidence="4">
    <location>
        <position position="16"/>
    </location>
</feature>
<evidence type="ECO:0000313" key="6">
    <source>
        <dbReference type="EMBL" id="KAF2862887.1"/>
    </source>
</evidence>
<dbReference type="SUPFAM" id="SSF52788">
    <property type="entry name" value="Phosphotyrosine protein phosphatases I"/>
    <property type="match status" value="1"/>
</dbReference>
<dbReference type="PANTHER" id="PTHR11717:SF7">
    <property type="entry name" value="LOW MOLECULAR WEIGHT PHOSPHOTYROSINE PROTEIN PHOSPHATASE"/>
    <property type="match status" value="1"/>
</dbReference>
<dbReference type="InterPro" id="IPR023485">
    <property type="entry name" value="Ptyr_pPase"/>
</dbReference>
<dbReference type="PANTHER" id="PTHR11717">
    <property type="entry name" value="LOW MOLECULAR WEIGHT PROTEIN TYROSINE PHOSPHATASE"/>
    <property type="match status" value="1"/>
</dbReference>
<dbReference type="EMBL" id="MU005963">
    <property type="protein sequence ID" value="KAF2862887.1"/>
    <property type="molecule type" value="Genomic_DNA"/>
</dbReference>
<evidence type="ECO:0000256" key="1">
    <source>
        <dbReference type="ARBA" id="ARBA00011063"/>
    </source>
</evidence>
<evidence type="ECO:0000313" key="7">
    <source>
        <dbReference type="Proteomes" id="UP000799421"/>
    </source>
</evidence>
<dbReference type="SMART" id="SM00226">
    <property type="entry name" value="LMWPc"/>
    <property type="match status" value="1"/>
</dbReference>
<dbReference type="AlphaFoldDB" id="A0A6A7C6M3"/>
<feature type="active site" description="Nucleophile" evidence="4">
    <location>
        <position position="10"/>
    </location>
</feature>
<evidence type="ECO:0000259" key="5">
    <source>
        <dbReference type="SMART" id="SM00226"/>
    </source>
</evidence>
<evidence type="ECO:0000256" key="3">
    <source>
        <dbReference type="ARBA" id="ARBA00022912"/>
    </source>
</evidence>
<proteinExistence type="inferred from homology"/>
<dbReference type="OrthoDB" id="3388at2759"/>
<dbReference type="InterPro" id="IPR017867">
    <property type="entry name" value="Tyr_phospatase_low_mol_wt"/>
</dbReference>
<accession>A0A6A7C6M3</accession>
<dbReference type="InterPro" id="IPR036196">
    <property type="entry name" value="Ptyr_pPase_sf"/>
</dbReference>
<dbReference type="Pfam" id="PF01451">
    <property type="entry name" value="LMWPc"/>
    <property type="match status" value="1"/>
</dbReference>
<comment type="similarity">
    <text evidence="1">Belongs to the low molecular weight phosphotyrosine protein phosphatase family.</text>
</comment>
<dbReference type="Proteomes" id="UP000799421">
    <property type="component" value="Unassembled WGS sequence"/>
</dbReference>
<evidence type="ECO:0000256" key="2">
    <source>
        <dbReference type="ARBA" id="ARBA00022801"/>
    </source>
</evidence>
<evidence type="ECO:0000256" key="4">
    <source>
        <dbReference type="PIRSR" id="PIRSR617867-1"/>
    </source>
</evidence>
<reference evidence="6" key="1">
    <citation type="journal article" date="2020" name="Stud. Mycol.">
        <title>101 Dothideomycetes genomes: a test case for predicting lifestyles and emergence of pathogens.</title>
        <authorList>
            <person name="Haridas S."/>
            <person name="Albert R."/>
            <person name="Binder M."/>
            <person name="Bloem J."/>
            <person name="Labutti K."/>
            <person name="Salamov A."/>
            <person name="Andreopoulos B."/>
            <person name="Baker S."/>
            <person name="Barry K."/>
            <person name="Bills G."/>
            <person name="Bluhm B."/>
            <person name="Cannon C."/>
            <person name="Castanera R."/>
            <person name="Culley D."/>
            <person name="Daum C."/>
            <person name="Ezra D."/>
            <person name="Gonzalez J."/>
            <person name="Henrissat B."/>
            <person name="Kuo A."/>
            <person name="Liang C."/>
            <person name="Lipzen A."/>
            <person name="Lutzoni F."/>
            <person name="Magnuson J."/>
            <person name="Mondo S."/>
            <person name="Nolan M."/>
            <person name="Ohm R."/>
            <person name="Pangilinan J."/>
            <person name="Park H.-J."/>
            <person name="Ramirez L."/>
            <person name="Alfaro M."/>
            <person name="Sun H."/>
            <person name="Tritt A."/>
            <person name="Yoshinaga Y."/>
            <person name="Zwiers L.-H."/>
            <person name="Turgeon B."/>
            <person name="Goodwin S."/>
            <person name="Spatafora J."/>
            <person name="Crous P."/>
            <person name="Grigoriev I."/>
        </authorList>
    </citation>
    <scope>NUCLEOTIDE SEQUENCE</scope>
    <source>
        <strain evidence="6">CBS 480.64</strain>
    </source>
</reference>
<organism evidence="6 7">
    <name type="scientific">Piedraia hortae CBS 480.64</name>
    <dbReference type="NCBI Taxonomy" id="1314780"/>
    <lineage>
        <taxon>Eukaryota</taxon>
        <taxon>Fungi</taxon>
        <taxon>Dikarya</taxon>
        <taxon>Ascomycota</taxon>
        <taxon>Pezizomycotina</taxon>
        <taxon>Dothideomycetes</taxon>
        <taxon>Dothideomycetidae</taxon>
        <taxon>Capnodiales</taxon>
        <taxon>Piedraiaceae</taxon>
        <taxon>Piedraia</taxon>
    </lineage>
</organism>
<keyword evidence="2" id="KW-0378">Hydrolase</keyword>
<gene>
    <name evidence="6" type="ORF">K470DRAFT_153052</name>
</gene>
<feature type="domain" description="Phosphotyrosine protein phosphatase I" evidence="5">
    <location>
        <begin position="4"/>
        <end position="158"/>
    </location>
</feature>
<dbReference type="Gene3D" id="3.40.50.2300">
    <property type="match status" value="1"/>
</dbReference>
<feature type="active site" description="Proton donor" evidence="4">
    <location>
        <position position="132"/>
    </location>
</feature>
<dbReference type="InterPro" id="IPR050438">
    <property type="entry name" value="LMW_PTPase"/>
</dbReference>
<dbReference type="CDD" id="cd16343">
    <property type="entry name" value="LMWPTP"/>
    <property type="match status" value="1"/>
</dbReference>
<keyword evidence="3" id="KW-0904">Protein phosphatase</keyword>
<protein>
    <submittedName>
        <fullName evidence="6">Phosphotyrosine protein phosphatases I</fullName>
    </submittedName>
</protein>
<sequence>MPEASVLFICLGNICRSTMAEALLRHHLSRHSSNPSIITKVDSCGTGAYHTNASPDPRTLSTLRRHGITNYSHAARKLVKPDFEDFDVLFCMDTDNYEDALSMGRRWGVGGNALKKVVRVGEVEGKGRDVQDPYYGGDDGFEKVYEQLSGVMGDLVDFVEGRVGGKE</sequence>
<name>A0A6A7C6M3_9PEZI</name>
<dbReference type="GO" id="GO:0004725">
    <property type="term" value="F:protein tyrosine phosphatase activity"/>
    <property type="evidence" value="ECO:0007669"/>
    <property type="project" value="InterPro"/>
</dbReference>